<evidence type="ECO:0000256" key="1">
    <source>
        <dbReference type="ARBA" id="ARBA00001275"/>
    </source>
</evidence>
<dbReference type="InterPro" id="IPR011833">
    <property type="entry name" value="Glycg_phsphrylas"/>
</dbReference>
<evidence type="ECO:0000313" key="11">
    <source>
        <dbReference type="EMBL" id="EDQ89456.1"/>
    </source>
</evidence>
<evidence type="ECO:0000256" key="4">
    <source>
        <dbReference type="ARBA" id="ARBA00022533"/>
    </source>
</evidence>
<dbReference type="Proteomes" id="UP000001357">
    <property type="component" value="Unassembled WGS sequence"/>
</dbReference>
<keyword evidence="6 10" id="KW-0808">Transferase</keyword>
<organism evidence="11 12">
    <name type="scientific">Monosiga brevicollis</name>
    <name type="common">Choanoflagellate</name>
    <dbReference type="NCBI Taxonomy" id="81824"/>
    <lineage>
        <taxon>Eukaryota</taxon>
        <taxon>Choanoflagellata</taxon>
        <taxon>Craspedida</taxon>
        <taxon>Salpingoecidae</taxon>
        <taxon>Monosiga</taxon>
    </lineage>
</organism>
<name>A9UYG2_MONBE</name>
<dbReference type="GO" id="GO:0030170">
    <property type="term" value="F:pyridoxal phosphate binding"/>
    <property type="evidence" value="ECO:0000318"/>
    <property type="project" value="GO_Central"/>
</dbReference>
<comment type="function">
    <text evidence="10">Allosteric enzyme that catalyzes the rate-limiting step in glycogen catabolism, the phosphorolytic cleavage of glycogen to produce glucose-1-phosphate, and plays a central role in maintaining cellular and organismal glucose homeostasis.</text>
</comment>
<evidence type="ECO:0000256" key="10">
    <source>
        <dbReference type="RuleBase" id="RU000587"/>
    </source>
</evidence>
<dbReference type="AlphaFoldDB" id="A9UYG2"/>
<keyword evidence="5 10" id="KW-0328">Glycosyltransferase</keyword>
<dbReference type="GO" id="GO:0005737">
    <property type="term" value="C:cytoplasm"/>
    <property type="evidence" value="ECO:0000318"/>
    <property type="project" value="GO_Central"/>
</dbReference>
<dbReference type="EMBL" id="CH991550">
    <property type="protein sequence ID" value="EDQ89456.1"/>
    <property type="molecule type" value="Genomic_DNA"/>
</dbReference>
<evidence type="ECO:0000256" key="9">
    <source>
        <dbReference type="PIRSR" id="PIRSR000460-1"/>
    </source>
</evidence>
<reference evidence="11 12" key="1">
    <citation type="journal article" date="2008" name="Nature">
        <title>The genome of the choanoflagellate Monosiga brevicollis and the origin of metazoans.</title>
        <authorList>
            <consortium name="JGI Sequencing"/>
            <person name="King N."/>
            <person name="Westbrook M.J."/>
            <person name="Young S.L."/>
            <person name="Kuo A."/>
            <person name="Abedin M."/>
            <person name="Chapman J."/>
            <person name="Fairclough S."/>
            <person name="Hellsten U."/>
            <person name="Isogai Y."/>
            <person name="Letunic I."/>
            <person name="Marr M."/>
            <person name="Pincus D."/>
            <person name="Putnam N."/>
            <person name="Rokas A."/>
            <person name="Wright K.J."/>
            <person name="Zuzow R."/>
            <person name="Dirks W."/>
            <person name="Good M."/>
            <person name="Goodstein D."/>
            <person name="Lemons D."/>
            <person name="Li W."/>
            <person name="Lyons J.B."/>
            <person name="Morris A."/>
            <person name="Nichols S."/>
            <person name="Richter D.J."/>
            <person name="Salamov A."/>
            <person name="Bork P."/>
            <person name="Lim W.A."/>
            <person name="Manning G."/>
            <person name="Miller W.T."/>
            <person name="McGinnis W."/>
            <person name="Shapiro H."/>
            <person name="Tjian R."/>
            <person name="Grigoriev I.V."/>
            <person name="Rokhsar D."/>
        </authorList>
    </citation>
    <scope>NUCLEOTIDE SEQUENCE [LARGE SCALE GENOMIC DNA]</scope>
    <source>
        <strain evidence="12">MX1 / ATCC 50154</strain>
    </source>
</reference>
<comment type="similarity">
    <text evidence="3 10">Belongs to the glycogen phosphorylase family.</text>
</comment>
<dbReference type="SUPFAM" id="SSF53756">
    <property type="entry name" value="UDP-Glycosyltransferase/glycogen phosphorylase"/>
    <property type="match status" value="1"/>
</dbReference>
<dbReference type="GO" id="GO:0005980">
    <property type="term" value="P:glycogen catabolic process"/>
    <property type="evidence" value="ECO:0000318"/>
    <property type="project" value="GO_Central"/>
</dbReference>
<dbReference type="InParanoid" id="A9UYG2"/>
<accession>A9UYG2</accession>
<evidence type="ECO:0000256" key="3">
    <source>
        <dbReference type="ARBA" id="ARBA00006047"/>
    </source>
</evidence>
<dbReference type="CDD" id="cd04300">
    <property type="entry name" value="GT35_Glycogen_Phosphorylase"/>
    <property type="match status" value="1"/>
</dbReference>
<dbReference type="STRING" id="81824.A9UYG2"/>
<dbReference type="EC" id="2.4.1.1" evidence="10"/>
<feature type="modified residue" description="N6-(pyridoxal phosphate)lysine" evidence="9">
    <location>
        <position position="651"/>
    </location>
</feature>
<dbReference type="eggNOG" id="KOG2099">
    <property type="taxonomic scope" value="Eukaryota"/>
</dbReference>
<keyword evidence="8 10" id="KW-0119">Carbohydrate metabolism</keyword>
<dbReference type="InterPro" id="IPR035090">
    <property type="entry name" value="Pyridoxal_P_attach_site"/>
</dbReference>
<dbReference type="NCBIfam" id="TIGR02093">
    <property type="entry name" value="P_ylase"/>
    <property type="match status" value="1"/>
</dbReference>
<keyword evidence="4" id="KW-0021">Allosteric enzyme</keyword>
<sequence>MFNRHIHLSMGKVLPIASKTDFFLALAMTVRDSLMESWLKTSVTYAEVDPRRGYYLSMEYLMGRTLHNAIGNLGLNKEIQEALHQLGLRMEALRECERDAGLGNGGLGRLAACLMDSCATMQMPVTGYGLRYEYGIFQQEINEHGAQVELPDDWLAKGNPWEIHRPDFLQQVQFYGRVEVHGGRRVWVDTQTLDAVPYDVPVPGYHNATINTVRLWAAQSNCKFQFDQFQAGNYIEAVLKRNQAESLCRCLYPNDALMRGKELRLKQEYLLVSASLQVTLFLATKAPHASASASSGHSLYVASQVVIQLNDTHPALAVPELMRLLLDTEDMPWDQAWAITQKCCAYTNHTLLPEALERWSVELLHHVLPRHLEIIYEINQRFLDGPVRKKFGADDHKRRELSIVEEQPERVVNMAKLCVVACFAVNGVAAIHSRLLKSDTFAAYMPLFESKFTNKTNGVTPRRWLLHANPDLSDLISKHIGTEWPTHLDQLEKLNEFVEDEALLRELLAIKRRAKKSFAAFIRGKWGIDIHHGHLFDFQVKRIHEYKRQLLNLLHVIHLYLTIKDGGFVAKRVVFIGGKAAPGYARAKTIIQLINNVARVINADPDTNDVLKLVFLRNYDVTLTEKLLPAADLCQQISTAGKEASGTSNMKFQLNGVPIVGTIDGANVEILDRVGEDAFFRFGHTVEELQELRHSYNPAQLVEEQPTLRRVLRLIESGTFHPPGDEAGGQAFEDLARDLRERDEYFLVADFESYCATQARVAQLHGADPLKWARLMLRNIACGGFFSSDRTIRDYNKDIWHLPTNIVPRVRLEQATF</sequence>
<dbReference type="PANTHER" id="PTHR11468">
    <property type="entry name" value="GLYCOGEN PHOSPHORYLASE"/>
    <property type="match status" value="1"/>
</dbReference>
<dbReference type="PROSITE" id="PS00102">
    <property type="entry name" value="PHOSPHORYLASE"/>
    <property type="match status" value="1"/>
</dbReference>
<dbReference type="RefSeq" id="XP_001745485.1">
    <property type="nucleotide sequence ID" value="XM_001745433.1"/>
</dbReference>
<dbReference type="GO" id="GO:0008184">
    <property type="term" value="F:glycogen phosphorylase activity"/>
    <property type="evidence" value="ECO:0000318"/>
    <property type="project" value="GO_Central"/>
</dbReference>
<dbReference type="GeneID" id="5890839"/>
<keyword evidence="7 9" id="KW-0663">Pyridoxal phosphate</keyword>
<evidence type="ECO:0000256" key="7">
    <source>
        <dbReference type="ARBA" id="ARBA00022898"/>
    </source>
</evidence>
<keyword evidence="12" id="KW-1185">Reference proteome</keyword>
<dbReference type="FunFam" id="3.40.50.2000:FF:000003">
    <property type="entry name" value="Alpha-1,4 glucan phosphorylase"/>
    <property type="match status" value="1"/>
</dbReference>
<dbReference type="KEGG" id="mbr:MONBRDRAFT_32269"/>
<evidence type="ECO:0000256" key="5">
    <source>
        <dbReference type="ARBA" id="ARBA00022676"/>
    </source>
</evidence>
<dbReference type="PANTHER" id="PTHR11468:SF3">
    <property type="entry name" value="GLYCOGEN PHOSPHORYLASE, LIVER FORM"/>
    <property type="match status" value="1"/>
</dbReference>
<comment type="cofactor">
    <cofactor evidence="2 10">
        <name>pyridoxal 5'-phosphate</name>
        <dbReference type="ChEBI" id="CHEBI:597326"/>
    </cofactor>
</comment>
<dbReference type="Gene3D" id="3.40.50.2000">
    <property type="entry name" value="Glycogen Phosphorylase B"/>
    <property type="match status" value="2"/>
</dbReference>
<gene>
    <name evidence="11" type="ORF">MONBRDRAFT_32269</name>
</gene>
<evidence type="ECO:0000313" key="12">
    <source>
        <dbReference type="Proteomes" id="UP000001357"/>
    </source>
</evidence>
<evidence type="ECO:0000256" key="2">
    <source>
        <dbReference type="ARBA" id="ARBA00001933"/>
    </source>
</evidence>
<dbReference type="PIRSF" id="PIRSF000460">
    <property type="entry name" value="Pprylas_GlgP"/>
    <property type="match status" value="1"/>
</dbReference>
<dbReference type="InterPro" id="IPR000811">
    <property type="entry name" value="Glyco_trans_35"/>
</dbReference>
<protein>
    <recommendedName>
        <fullName evidence="10">Alpha-1,4 glucan phosphorylase</fullName>
        <ecNumber evidence="10">2.4.1.1</ecNumber>
    </recommendedName>
</protein>
<evidence type="ECO:0000256" key="8">
    <source>
        <dbReference type="ARBA" id="ARBA00023277"/>
    </source>
</evidence>
<comment type="catalytic activity">
    <reaction evidence="1 10">
        <text>[(1-&gt;4)-alpha-D-glucosyl](n) + phosphate = [(1-&gt;4)-alpha-D-glucosyl](n-1) + alpha-D-glucose 1-phosphate</text>
        <dbReference type="Rhea" id="RHEA:41732"/>
        <dbReference type="Rhea" id="RHEA-COMP:9584"/>
        <dbReference type="Rhea" id="RHEA-COMP:9586"/>
        <dbReference type="ChEBI" id="CHEBI:15444"/>
        <dbReference type="ChEBI" id="CHEBI:43474"/>
        <dbReference type="ChEBI" id="CHEBI:58601"/>
        <dbReference type="EC" id="2.4.1.1"/>
    </reaction>
</comment>
<dbReference type="FunFam" id="3.40.50.2000:FF:000002">
    <property type="entry name" value="Alpha-1,4 glucan phosphorylase"/>
    <property type="match status" value="1"/>
</dbReference>
<evidence type="ECO:0000256" key="6">
    <source>
        <dbReference type="ARBA" id="ARBA00022679"/>
    </source>
</evidence>
<proteinExistence type="inferred from homology"/>
<dbReference type="Pfam" id="PF00343">
    <property type="entry name" value="Phosphorylase"/>
    <property type="match status" value="1"/>
</dbReference>